<comment type="function">
    <text evidence="7">This protein is involved in the repair of mismatches in DNA. It is possible that it carries out the mismatch recognition step. This protein has a weak ATPase activity.</text>
</comment>
<dbReference type="InterPro" id="IPR005748">
    <property type="entry name" value="DNA_mismatch_repair_MutS"/>
</dbReference>
<dbReference type="SMART" id="SM00534">
    <property type="entry name" value="MUTSac"/>
    <property type="match status" value="1"/>
</dbReference>
<dbReference type="InterPro" id="IPR017261">
    <property type="entry name" value="DNA_mismatch_repair_MutS/MSH"/>
</dbReference>
<keyword evidence="4 7" id="KW-0067">ATP-binding</keyword>
<dbReference type="InterPro" id="IPR007860">
    <property type="entry name" value="DNA_mmatch_repair_MutS_con_dom"/>
</dbReference>
<dbReference type="RefSeq" id="WP_377942481.1">
    <property type="nucleotide sequence ID" value="NZ_JBHUCX010000020.1"/>
</dbReference>
<accession>A0ABW4JE23</accession>
<dbReference type="NCBIfam" id="TIGR01070">
    <property type="entry name" value="mutS1"/>
    <property type="match status" value="1"/>
</dbReference>
<dbReference type="Gene3D" id="1.10.1420.10">
    <property type="match status" value="2"/>
</dbReference>
<dbReference type="PIRSF" id="PIRSF037677">
    <property type="entry name" value="DNA_mis_repair_Msh6"/>
    <property type="match status" value="1"/>
</dbReference>
<gene>
    <name evidence="7 11" type="primary">mutS</name>
    <name evidence="11" type="ORF">ACFSB2_07905</name>
</gene>
<dbReference type="HAMAP" id="MF_00096">
    <property type="entry name" value="MutS"/>
    <property type="match status" value="1"/>
</dbReference>
<comment type="caution">
    <text evidence="11">The sequence shown here is derived from an EMBL/GenBank/DDBJ whole genome shotgun (WGS) entry which is preliminary data.</text>
</comment>
<dbReference type="PROSITE" id="PS00486">
    <property type="entry name" value="DNA_MISMATCH_REPAIR_2"/>
    <property type="match status" value="1"/>
</dbReference>
<dbReference type="Pfam" id="PF05188">
    <property type="entry name" value="MutS_II"/>
    <property type="match status" value="1"/>
</dbReference>
<evidence type="ECO:0000256" key="6">
    <source>
        <dbReference type="ARBA" id="ARBA00023204"/>
    </source>
</evidence>
<dbReference type="Gene3D" id="3.30.420.110">
    <property type="entry name" value="MutS, connector domain"/>
    <property type="match status" value="1"/>
</dbReference>
<dbReference type="CDD" id="cd03284">
    <property type="entry name" value="ABC_MutS1"/>
    <property type="match status" value="1"/>
</dbReference>
<keyword evidence="6 7" id="KW-0234">DNA repair</keyword>
<comment type="similarity">
    <text evidence="1 7 9">Belongs to the DNA mismatch repair MutS family.</text>
</comment>
<dbReference type="InterPro" id="IPR036187">
    <property type="entry name" value="DNA_mismatch_repair_MutS_sf"/>
</dbReference>
<evidence type="ECO:0000256" key="7">
    <source>
        <dbReference type="HAMAP-Rule" id="MF_00096"/>
    </source>
</evidence>
<dbReference type="InterPro" id="IPR000432">
    <property type="entry name" value="DNA_mismatch_repair_MutS_C"/>
</dbReference>
<dbReference type="InterPro" id="IPR016151">
    <property type="entry name" value="DNA_mismatch_repair_MutS_N"/>
</dbReference>
<reference evidence="12" key="1">
    <citation type="journal article" date="2019" name="Int. J. Syst. Evol. Microbiol.">
        <title>The Global Catalogue of Microorganisms (GCM) 10K type strain sequencing project: providing services to taxonomists for standard genome sequencing and annotation.</title>
        <authorList>
            <consortium name="The Broad Institute Genomics Platform"/>
            <consortium name="The Broad Institute Genome Sequencing Center for Infectious Disease"/>
            <person name="Wu L."/>
            <person name="Ma J."/>
        </authorList>
    </citation>
    <scope>NUCLEOTIDE SEQUENCE [LARGE SCALE GENOMIC DNA]</scope>
    <source>
        <strain evidence="12">CGMCC 1.12286</strain>
    </source>
</reference>
<evidence type="ECO:0000256" key="3">
    <source>
        <dbReference type="ARBA" id="ARBA00022763"/>
    </source>
</evidence>
<dbReference type="SUPFAM" id="SSF55271">
    <property type="entry name" value="DNA repair protein MutS, domain I"/>
    <property type="match status" value="1"/>
</dbReference>
<dbReference type="InterPro" id="IPR007696">
    <property type="entry name" value="DNA_mismatch_repair_MutS_core"/>
</dbReference>
<keyword evidence="5 7" id="KW-0238">DNA-binding</keyword>
<dbReference type="SUPFAM" id="SSF48334">
    <property type="entry name" value="DNA repair protein MutS, domain III"/>
    <property type="match status" value="1"/>
</dbReference>
<dbReference type="Pfam" id="PF05192">
    <property type="entry name" value="MutS_III"/>
    <property type="match status" value="1"/>
</dbReference>
<organism evidence="11 12">
    <name type="scientific">Alicyclobacillus fodiniaquatilis</name>
    <dbReference type="NCBI Taxonomy" id="1661150"/>
    <lineage>
        <taxon>Bacteria</taxon>
        <taxon>Bacillati</taxon>
        <taxon>Bacillota</taxon>
        <taxon>Bacilli</taxon>
        <taxon>Bacillales</taxon>
        <taxon>Alicyclobacillaceae</taxon>
        <taxon>Alicyclobacillus</taxon>
    </lineage>
</organism>
<keyword evidence="3 7" id="KW-0227">DNA damage</keyword>
<evidence type="ECO:0000256" key="9">
    <source>
        <dbReference type="RuleBase" id="RU003756"/>
    </source>
</evidence>
<feature type="binding site" evidence="7">
    <location>
        <begin position="607"/>
        <end position="614"/>
    </location>
    <ligand>
        <name>ATP</name>
        <dbReference type="ChEBI" id="CHEBI:30616"/>
    </ligand>
</feature>
<evidence type="ECO:0000256" key="8">
    <source>
        <dbReference type="NCBIfam" id="TIGR01070"/>
    </source>
</evidence>
<dbReference type="Pfam" id="PF05190">
    <property type="entry name" value="MutS_IV"/>
    <property type="match status" value="1"/>
</dbReference>
<proteinExistence type="inferred from homology"/>
<dbReference type="Proteomes" id="UP001597079">
    <property type="component" value="Unassembled WGS sequence"/>
</dbReference>
<dbReference type="SMART" id="SM00533">
    <property type="entry name" value="MUTSd"/>
    <property type="match status" value="1"/>
</dbReference>
<dbReference type="Gene3D" id="3.40.1170.10">
    <property type="entry name" value="DNA repair protein MutS, domain I"/>
    <property type="match status" value="1"/>
</dbReference>
<dbReference type="InterPro" id="IPR007861">
    <property type="entry name" value="DNA_mismatch_repair_MutS_clamp"/>
</dbReference>
<dbReference type="InterPro" id="IPR027417">
    <property type="entry name" value="P-loop_NTPase"/>
</dbReference>
<keyword evidence="2 7" id="KW-0547">Nucleotide-binding</keyword>
<keyword evidence="12" id="KW-1185">Reference proteome</keyword>
<protein>
    <recommendedName>
        <fullName evidence="7 8">DNA mismatch repair protein MutS</fullName>
    </recommendedName>
</protein>
<dbReference type="SUPFAM" id="SSF53150">
    <property type="entry name" value="DNA repair protein MutS, domain II"/>
    <property type="match status" value="1"/>
</dbReference>
<dbReference type="EMBL" id="JBHUCX010000020">
    <property type="protein sequence ID" value="MFD1674621.1"/>
    <property type="molecule type" value="Genomic_DNA"/>
</dbReference>
<evidence type="ECO:0000256" key="5">
    <source>
        <dbReference type="ARBA" id="ARBA00023125"/>
    </source>
</evidence>
<evidence type="ECO:0000313" key="11">
    <source>
        <dbReference type="EMBL" id="MFD1674621.1"/>
    </source>
</evidence>
<evidence type="ECO:0000259" key="10">
    <source>
        <dbReference type="PROSITE" id="PS00486"/>
    </source>
</evidence>
<sequence length="871" mass="97008">MGLTPMMRQYQEIKATHQDALLMFRLGDFYEMFFEDAVVASRELDITLTGRDAGDAGRIPMCGVPHHAVEQYLERLTDKGFRVAICDQVEDPKATKGLVRREVVRIVTPGTALSDEHSNRFLATIVAKGASFGMAMVDVGTGEVYVGQADETLCREQLWLWRPLEIVVAKQWEMPDWLTSFTADTDALMTFRAAADEALIQTQYEVASPVVFGLAAQSPAAAALANLLQYIQETQKMTLRHLQEPKNLFVQAHLQLNQAALHHLELLQTAREGSRKGSLLELLDETMTSAGGRLLRTWLERPLCQRDAIDARHEAVELFVRDLFLREEIRDGLRGVHDLSRLVARIAFNRGNARDLLALANSLTYGQAVIDALRSTTDLPRLIAKTVSDLPGLTDLIKTIQAQLVDEPPVSTHEGRMFREGVDESLDRLRTLQLSGRTWLRDLEQQERERTGIKSLKVGYNKVFGYYIEISKANLGSIPANYERRQTLSNAERFILPELKAREAEILSAEDRAMAKELEMFQALCERVLGQRVEIQAWADALAQMDVLQSLAHVAVMQNYVRPEMRDEVGIDIEQGRHPVVEKLSINRFVPNDTRLCGEQQMILLTGPNMGGKSTYMRQTAIIVIMAQMGAFVPAKRAVIGVVDQIFARIGAADDLGRGQSTFMVEMIELAEILRQSTARTLVLLDEIGRGTSTYDGLSIAEAVVEEMAQRSDCPLTMFATHYHELIAFSQSFANVCNYSMAVEETDAGVTFLHTVVERPSDRSYGIQVARLAGLPPHVIARATALLAVREGMSSFEVEAAAAKQGSPAIANNQTTAQDETALGLFQGPYVAFVEQLAACDVLRMTPLDAMNHLHQITEKAKELIQWEKSN</sequence>
<dbReference type="Gene3D" id="3.40.50.300">
    <property type="entry name" value="P-loop containing nucleotide triphosphate hydrolases"/>
    <property type="match status" value="1"/>
</dbReference>
<dbReference type="NCBIfam" id="NF003810">
    <property type="entry name" value="PRK05399.1"/>
    <property type="match status" value="1"/>
</dbReference>
<name>A0ABW4JE23_9BACL</name>
<dbReference type="PANTHER" id="PTHR11361:SF34">
    <property type="entry name" value="DNA MISMATCH REPAIR PROTEIN MSH1, MITOCHONDRIAL"/>
    <property type="match status" value="1"/>
</dbReference>
<dbReference type="InterPro" id="IPR045076">
    <property type="entry name" value="MutS"/>
</dbReference>
<evidence type="ECO:0000256" key="4">
    <source>
        <dbReference type="ARBA" id="ARBA00022840"/>
    </source>
</evidence>
<dbReference type="PANTHER" id="PTHR11361">
    <property type="entry name" value="DNA MISMATCH REPAIR PROTEIN MUTS FAMILY MEMBER"/>
    <property type="match status" value="1"/>
</dbReference>
<evidence type="ECO:0000313" key="12">
    <source>
        <dbReference type="Proteomes" id="UP001597079"/>
    </source>
</evidence>
<dbReference type="InterPro" id="IPR007695">
    <property type="entry name" value="DNA_mismatch_repair_MutS-lik_N"/>
</dbReference>
<dbReference type="SUPFAM" id="SSF52540">
    <property type="entry name" value="P-loop containing nucleoside triphosphate hydrolases"/>
    <property type="match status" value="1"/>
</dbReference>
<feature type="domain" description="DNA mismatch repair proteins mutS family" evidence="10">
    <location>
        <begin position="681"/>
        <end position="697"/>
    </location>
</feature>
<dbReference type="InterPro" id="IPR036678">
    <property type="entry name" value="MutS_con_dom_sf"/>
</dbReference>
<dbReference type="Pfam" id="PF00488">
    <property type="entry name" value="MutS_V"/>
    <property type="match status" value="1"/>
</dbReference>
<dbReference type="Pfam" id="PF01624">
    <property type="entry name" value="MutS_I"/>
    <property type="match status" value="1"/>
</dbReference>
<evidence type="ECO:0000256" key="1">
    <source>
        <dbReference type="ARBA" id="ARBA00006271"/>
    </source>
</evidence>
<evidence type="ECO:0000256" key="2">
    <source>
        <dbReference type="ARBA" id="ARBA00022741"/>
    </source>
</evidence>